<keyword evidence="1" id="KW-0808">Transferase</keyword>
<dbReference type="EMBL" id="SULG01000082">
    <property type="protein sequence ID" value="TLD40748.1"/>
    <property type="molecule type" value="Genomic_DNA"/>
</dbReference>
<proteinExistence type="predicted"/>
<dbReference type="InterPro" id="IPR029063">
    <property type="entry name" value="SAM-dependent_MTases_sf"/>
</dbReference>
<protein>
    <submittedName>
        <fullName evidence="1">Methyltransferase type 11</fullName>
    </submittedName>
</protein>
<dbReference type="GO" id="GO:0032259">
    <property type="term" value="P:methylation"/>
    <property type="evidence" value="ECO:0007669"/>
    <property type="project" value="UniProtKB-KW"/>
</dbReference>
<dbReference type="SUPFAM" id="SSF53335">
    <property type="entry name" value="S-adenosyl-L-methionine-dependent methyltransferases"/>
    <property type="match status" value="1"/>
</dbReference>
<sequence>MNNPKLPAKVLGIAILLSTYHEIAQPIDFMKKIKPALKPNGKLAILEFTEESPIGPPLPFRLPEDIVIREIMQADFILSGKLTFLLPYQYFLIFTPSHE</sequence>
<evidence type="ECO:0000313" key="2">
    <source>
        <dbReference type="Proteomes" id="UP000319783"/>
    </source>
</evidence>
<organism evidence="1 2">
    <name type="scientific">Candidatus Jettenia ecosi</name>
    <dbReference type="NCBI Taxonomy" id="2494326"/>
    <lineage>
        <taxon>Bacteria</taxon>
        <taxon>Pseudomonadati</taxon>
        <taxon>Planctomycetota</taxon>
        <taxon>Candidatus Brocadiia</taxon>
        <taxon>Candidatus Brocadiales</taxon>
        <taxon>Candidatus Brocadiaceae</taxon>
        <taxon>Candidatus Jettenia</taxon>
    </lineage>
</organism>
<comment type="caution">
    <text evidence="1">The sequence shown here is derived from an EMBL/GenBank/DDBJ whole genome shotgun (WGS) entry which is preliminary data.</text>
</comment>
<reference evidence="1 2" key="1">
    <citation type="submission" date="2019-04" db="EMBL/GenBank/DDBJ databases">
        <title>Genome of a novel bacterium Candidatus Jettenia ecosi reconstructed from metagenome of an anammox bioreactor.</title>
        <authorList>
            <person name="Mardanov A.V."/>
            <person name="Beletsky A.V."/>
            <person name="Ravin N.V."/>
            <person name="Botchkova E.A."/>
            <person name="Litti Y.V."/>
            <person name="Nozhevnikova A.N."/>
        </authorList>
    </citation>
    <scope>NUCLEOTIDE SEQUENCE [LARGE SCALE GENOMIC DNA]</scope>
    <source>
        <strain evidence="1">J2</strain>
    </source>
</reference>
<name>A0A533Q7X5_9BACT</name>
<dbReference type="GO" id="GO:0008168">
    <property type="term" value="F:methyltransferase activity"/>
    <property type="evidence" value="ECO:0007669"/>
    <property type="project" value="UniProtKB-KW"/>
</dbReference>
<dbReference type="Proteomes" id="UP000319783">
    <property type="component" value="Unassembled WGS sequence"/>
</dbReference>
<accession>A0A533Q7X5</accession>
<evidence type="ECO:0000313" key="1">
    <source>
        <dbReference type="EMBL" id="TLD40748.1"/>
    </source>
</evidence>
<keyword evidence="1" id="KW-0489">Methyltransferase</keyword>
<dbReference type="Gene3D" id="3.40.50.150">
    <property type="entry name" value="Vaccinia Virus protein VP39"/>
    <property type="match status" value="1"/>
</dbReference>
<gene>
    <name evidence="1" type="ORF">JETT_2977</name>
</gene>
<dbReference type="AlphaFoldDB" id="A0A533Q7X5"/>